<dbReference type="InterPro" id="IPR042099">
    <property type="entry name" value="ANL_N_sf"/>
</dbReference>
<dbReference type="GO" id="GO:0016878">
    <property type="term" value="F:acid-thiol ligase activity"/>
    <property type="evidence" value="ECO:0007669"/>
    <property type="project" value="UniProtKB-ARBA"/>
</dbReference>
<dbReference type="Gene3D" id="3.30.300.30">
    <property type="match status" value="1"/>
</dbReference>
<keyword evidence="3" id="KW-0436">Ligase</keyword>
<dbReference type="InterPro" id="IPR025110">
    <property type="entry name" value="AMP-bd_C"/>
</dbReference>
<evidence type="ECO:0000259" key="2">
    <source>
        <dbReference type="Pfam" id="PF13193"/>
    </source>
</evidence>
<dbReference type="InterPro" id="IPR020845">
    <property type="entry name" value="AMP-binding_CS"/>
</dbReference>
<name>A0A918NID7_9PROT</name>
<dbReference type="Pfam" id="PF13193">
    <property type="entry name" value="AMP-binding_C"/>
    <property type="match status" value="1"/>
</dbReference>
<evidence type="ECO:0000313" key="4">
    <source>
        <dbReference type="Proteomes" id="UP000600865"/>
    </source>
</evidence>
<dbReference type="Proteomes" id="UP000600865">
    <property type="component" value="Unassembled WGS sequence"/>
</dbReference>
<evidence type="ECO:0000313" key="3">
    <source>
        <dbReference type="EMBL" id="GGX69739.1"/>
    </source>
</evidence>
<reference evidence="3 4" key="1">
    <citation type="journal article" date="2014" name="Int. J. Syst. Evol. Microbiol.">
        <title>Complete genome sequence of Corynebacterium casei LMG S-19264T (=DSM 44701T), isolated from a smear-ripened cheese.</title>
        <authorList>
            <consortium name="US DOE Joint Genome Institute (JGI-PGF)"/>
            <person name="Walter F."/>
            <person name="Albersmeier A."/>
            <person name="Kalinowski J."/>
            <person name="Ruckert C."/>
        </authorList>
    </citation>
    <scope>NUCLEOTIDE SEQUENCE [LARGE SCALE GENOMIC DNA]</scope>
    <source>
        <strain evidence="3 4">KCTC 23968</strain>
    </source>
</reference>
<dbReference type="EMBL" id="BMYV01000002">
    <property type="protein sequence ID" value="GGX69739.1"/>
    <property type="molecule type" value="Genomic_DNA"/>
</dbReference>
<dbReference type="SUPFAM" id="SSF56801">
    <property type="entry name" value="Acetyl-CoA synthetase-like"/>
    <property type="match status" value="1"/>
</dbReference>
<dbReference type="Gene3D" id="3.40.50.12780">
    <property type="entry name" value="N-terminal domain of ligase-like"/>
    <property type="match status" value="1"/>
</dbReference>
<dbReference type="AlphaFoldDB" id="A0A918NID7"/>
<dbReference type="RefSeq" id="WP_189585043.1">
    <property type="nucleotide sequence ID" value="NZ_BMYV01000002.1"/>
</dbReference>
<proteinExistence type="predicted"/>
<sequence>MSALKTPWLATYEKIGVKITAPANRSLADYLEEHARVRPDAAALHYFSRSWTYGQVNAAANQLANALSDLGVGRGDVVGLHMPNLPQYYLGLVAISKLGAIGSGVSPLLAPPELAHQVADARIKVLMSFEALGPAVSAMNAPDCLQAVVICGARDMLDAPEVALPNLPQLKAVSFNSIFESASKSFETVPVDPQDTFMIQYTGGTTGKPKGAELSHSTLLHNPIQVLALAPEIRVGDEIFVSAFPLFHIAGLCFCLMAFVTGGSYECLPDPRDTDRICDAMKSRPPTRIAAVPALYDMLVANPKFAEVDFSRVEMASSGAAPMTRATQDAVTNIIGRPVMSDIFGMTETGPCHTSNPVVAPKAGSVGLPCAGAKIRIRDVETGLKDMPFGEAGEICSAGPQLMKGYLDLPEESARAVRMIEGERWMFTGDVGYMDEEGYVFLCDRAKDMLVVGGFKVFSVEVEDKLASLPMVASSAIIGTPDTRRPGNDIVNLYVALSPDYRDKAEDSLRTELLAWIRENMAAYKVPKRIVFVDEIPLTPVGKIDKKKLRAAAMESA</sequence>
<dbReference type="PANTHER" id="PTHR43767">
    <property type="entry name" value="LONG-CHAIN-FATTY-ACID--COA LIGASE"/>
    <property type="match status" value="1"/>
</dbReference>
<comment type="caution">
    <text evidence="3">The sequence shown here is derived from an EMBL/GenBank/DDBJ whole genome shotgun (WGS) entry which is preliminary data.</text>
</comment>
<keyword evidence="4" id="KW-1185">Reference proteome</keyword>
<dbReference type="PROSITE" id="PS00455">
    <property type="entry name" value="AMP_BINDING"/>
    <property type="match status" value="1"/>
</dbReference>
<dbReference type="InterPro" id="IPR000873">
    <property type="entry name" value="AMP-dep_synth/lig_dom"/>
</dbReference>
<dbReference type="InterPro" id="IPR050237">
    <property type="entry name" value="ATP-dep_AMP-bd_enzyme"/>
</dbReference>
<feature type="domain" description="AMP-dependent synthetase/ligase" evidence="1">
    <location>
        <begin position="31"/>
        <end position="407"/>
    </location>
</feature>
<accession>A0A918NID7</accession>
<protein>
    <submittedName>
        <fullName evidence="3">Long-chain-fatty-acid--CoA ligase</fullName>
    </submittedName>
</protein>
<dbReference type="InterPro" id="IPR045851">
    <property type="entry name" value="AMP-bd_C_sf"/>
</dbReference>
<evidence type="ECO:0000259" key="1">
    <source>
        <dbReference type="Pfam" id="PF00501"/>
    </source>
</evidence>
<organism evidence="3 4">
    <name type="scientific">Litorimonas cladophorae</name>
    <dbReference type="NCBI Taxonomy" id="1220491"/>
    <lineage>
        <taxon>Bacteria</taxon>
        <taxon>Pseudomonadati</taxon>
        <taxon>Pseudomonadota</taxon>
        <taxon>Alphaproteobacteria</taxon>
        <taxon>Maricaulales</taxon>
        <taxon>Robiginitomaculaceae</taxon>
    </lineage>
</organism>
<dbReference type="PANTHER" id="PTHR43767:SF1">
    <property type="entry name" value="NONRIBOSOMAL PEPTIDE SYNTHASE PES1 (EUROFUNG)-RELATED"/>
    <property type="match status" value="1"/>
</dbReference>
<dbReference type="Pfam" id="PF00501">
    <property type="entry name" value="AMP-binding"/>
    <property type="match status" value="1"/>
</dbReference>
<gene>
    <name evidence="3" type="ORF">GCM10011309_19710</name>
</gene>
<feature type="domain" description="AMP-binding enzyme C-terminal" evidence="2">
    <location>
        <begin position="461"/>
        <end position="543"/>
    </location>
</feature>